<gene>
    <name evidence="7" type="primary">MON1B</name>
</gene>
<dbReference type="Pfam" id="PF19038">
    <property type="entry name" value="Fuz_longin_3"/>
    <property type="match status" value="1"/>
</dbReference>
<evidence type="ECO:0000259" key="4">
    <source>
        <dbReference type="Pfam" id="PF19036"/>
    </source>
</evidence>
<evidence type="ECO:0000256" key="3">
    <source>
        <dbReference type="SAM" id="MobiDB-lite"/>
    </source>
</evidence>
<feature type="compositionally biased region" description="Acidic residues" evidence="3">
    <location>
        <begin position="30"/>
        <end position="39"/>
    </location>
</feature>
<reference evidence="7" key="2">
    <citation type="submission" date="2025-09" db="UniProtKB">
        <authorList>
            <consortium name="Ensembl"/>
        </authorList>
    </citation>
    <scope>IDENTIFICATION</scope>
</reference>
<dbReference type="InterPro" id="IPR043971">
    <property type="entry name" value="FUZ/MON1/HPS1_longin_2"/>
</dbReference>
<dbReference type="OMA" id="TKTCAIT"/>
<evidence type="ECO:0000256" key="2">
    <source>
        <dbReference type="RuleBase" id="RU367048"/>
    </source>
</evidence>
<feature type="domain" description="FUZ/MON1/HPS1 first Longin" evidence="4">
    <location>
        <begin position="158"/>
        <end position="280"/>
    </location>
</feature>
<reference evidence="7" key="1">
    <citation type="submission" date="2025-08" db="UniProtKB">
        <authorList>
            <consortium name="Ensembl"/>
        </authorList>
    </citation>
    <scope>IDENTIFICATION</scope>
</reference>
<dbReference type="InterPro" id="IPR043970">
    <property type="entry name" value="FUZ/MON1/HPS1_longin_3"/>
</dbReference>
<feature type="compositionally biased region" description="Basic and acidic residues" evidence="3">
    <location>
        <begin position="88"/>
        <end position="102"/>
    </location>
</feature>
<dbReference type="GO" id="GO:0019085">
    <property type="term" value="P:early viral transcription"/>
    <property type="evidence" value="ECO:0007669"/>
    <property type="project" value="Ensembl"/>
</dbReference>
<dbReference type="AlphaFoldDB" id="A0A8D0GYV3"/>
<dbReference type="InterPro" id="IPR043972">
    <property type="entry name" value="FUZ/MON1/HPS1_longin_1"/>
</dbReference>
<dbReference type="GO" id="GO:0035658">
    <property type="term" value="C:Mon1-Ccz1 complex"/>
    <property type="evidence" value="ECO:0007669"/>
    <property type="project" value="Ensembl"/>
</dbReference>
<dbReference type="PANTHER" id="PTHR13027">
    <property type="entry name" value="SAND PROTEIN-RELATED"/>
    <property type="match status" value="1"/>
</dbReference>
<evidence type="ECO:0000256" key="1">
    <source>
        <dbReference type="ARBA" id="ARBA00008968"/>
    </source>
</evidence>
<protein>
    <recommendedName>
        <fullName evidence="2">Vacuolar fusion protein MON1 homolog</fullName>
    </recommendedName>
</protein>
<dbReference type="Pfam" id="PF19036">
    <property type="entry name" value="Fuz_longin_1"/>
    <property type="match status" value="1"/>
</dbReference>
<feature type="domain" description="FUZ/MON1/HPS1 second Longin" evidence="5">
    <location>
        <begin position="319"/>
        <end position="419"/>
    </location>
</feature>
<dbReference type="Proteomes" id="UP000694392">
    <property type="component" value="Unplaced"/>
</dbReference>
<evidence type="ECO:0000259" key="6">
    <source>
        <dbReference type="Pfam" id="PF19038"/>
    </source>
</evidence>
<evidence type="ECO:0000313" key="7">
    <source>
        <dbReference type="Ensembl" id="ENSSPUP00000012845.1"/>
    </source>
</evidence>
<dbReference type="InterPro" id="IPR004353">
    <property type="entry name" value="Mon1"/>
</dbReference>
<keyword evidence="8" id="KW-1185">Reference proteome</keyword>
<feature type="region of interest" description="Disordered" evidence="3">
    <location>
        <begin position="1"/>
        <end position="130"/>
    </location>
</feature>
<dbReference type="Ensembl" id="ENSSPUT00000013704.1">
    <property type="protein sequence ID" value="ENSSPUP00000012845.1"/>
    <property type="gene ID" value="ENSSPUG00000009910.1"/>
</dbReference>
<feature type="compositionally biased region" description="Acidic residues" evidence="3">
    <location>
        <begin position="51"/>
        <end position="64"/>
    </location>
</feature>
<dbReference type="PRINTS" id="PR01546">
    <property type="entry name" value="YEAST73DUF"/>
</dbReference>
<dbReference type="Pfam" id="PF19037">
    <property type="entry name" value="Fuz_longin_2"/>
    <property type="match status" value="1"/>
</dbReference>
<dbReference type="PANTHER" id="PTHR13027:SF13">
    <property type="entry name" value="VACUOLAR FUSION PROTEIN MON1 HOMOLOG B"/>
    <property type="match status" value="1"/>
</dbReference>
<comment type="similarity">
    <text evidence="1 2">Belongs to the MON1/SAND family.</text>
</comment>
<comment type="function">
    <text evidence="2">Plays an important role in membrane trafficking through the secretory apparatus.</text>
</comment>
<sequence length="596" mass="65782">MEAADPDVPPAKGEGLEIPGEQTGPCPTETDGDEPDSVPEELCAIPAEPDSVVEEAGAEPDSVPEDLGTIPAEPPAPQSNGPLSTADGKVDAREELSDKELSDSASTDNVLEDSSEFGPPAVAVGGSGGPAGEEVVVPAVTTHRDEDVTAESWRKRRKHVFVLSEAGKPIYSRYGNEEALSSTMGVMMALVSFIQSGDNAIRSICSDDRKLVFVQQGPLVLVSVSRTLQSEQQLRQELLYVYYQIISMLTQVSITRIFERKKNYDLRRLLAGSEKILDRLLNLVESDPSFLLNAVRCLPLPASLRDSLGALLQKAITSNLVFSILVARSQLVTTVQEKTVIEDCRLEPTDLHLLLNLISATSAFQAGEIWTPICLPRFNPDGYFYAYISYLDAECTVCLILLSTDKESFYSVSDCKKRIEEGMRTQGYLQALSAGGSSQSPSYSVGLVGVPDLRHFMYKPLDIPENYRQLPQFTSPELESPYHSERERHRLFDLYHYLHSRIHSGCRPLRLIYHVAAKETLLAWVTSKFELYTCFSPLVTKAGAINVLTKLLRWIKKEEDRLFIRYPPRYSPTPNPGKSVKGGRSDGAENGFFAGL</sequence>
<evidence type="ECO:0000259" key="5">
    <source>
        <dbReference type="Pfam" id="PF19037"/>
    </source>
</evidence>
<dbReference type="GO" id="GO:0019086">
    <property type="term" value="P:late viral transcription"/>
    <property type="evidence" value="ECO:0007669"/>
    <property type="project" value="Ensembl"/>
</dbReference>
<proteinExistence type="inferred from homology"/>
<dbReference type="GO" id="GO:0016192">
    <property type="term" value="P:vesicle-mediated transport"/>
    <property type="evidence" value="ECO:0007669"/>
    <property type="project" value="InterPro"/>
</dbReference>
<organism evidence="7 8">
    <name type="scientific">Sphenodon punctatus</name>
    <name type="common">Tuatara</name>
    <name type="synonym">Hatteria punctata</name>
    <dbReference type="NCBI Taxonomy" id="8508"/>
    <lineage>
        <taxon>Eukaryota</taxon>
        <taxon>Metazoa</taxon>
        <taxon>Chordata</taxon>
        <taxon>Craniata</taxon>
        <taxon>Vertebrata</taxon>
        <taxon>Euteleostomi</taxon>
        <taxon>Lepidosauria</taxon>
        <taxon>Sphenodontia</taxon>
        <taxon>Sphenodontidae</taxon>
        <taxon>Sphenodon</taxon>
    </lineage>
</organism>
<evidence type="ECO:0000313" key="8">
    <source>
        <dbReference type="Proteomes" id="UP000694392"/>
    </source>
</evidence>
<dbReference type="GeneTree" id="ENSGT00390000006665"/>
<dbReference type="GO" id="GO:0006623">
    <property type="term" value="P:protein targeting to vacuole"/>
    <property type="evidence" value="ECO:0007669"/>
    <property type="project" value="UniProtKB-UniRule"/>
</dbReference>
<feature type="domain" description="FUZ/MON1/HPS1 third Longin" evidence="6">
    <location>
        <begin position="453"/>
        <end position="559"/>
    </location>
</feature>
<name>A0A8D0GYV3_SPHPU</name>
<accession>A0A8D0GYV3</accession>